<name>A0A6J5RTS7_9CAUD</name>
<reference evidence="4" key="1">
    <citation type="submission" date="2020-05" db="EMBL/GenBank/DDBJ databases">
        <authorList>
            <person name="Chiriac C."/>
            <person name="Salcher M."/>
            <person name="Ghai R."/>
            <person name="Kavagutti S V."/>
        </authorList>
    </citation>
    <scope>NUCLEOTIDE SEQUENCE</scope>
</reference>
<proteinExistence type="predicted"/>
<evidence type="ECO:0000256" key="1">
    <source>
        <dbReference type="SAM" id="MobiDB-lite"/>
    </source>
</evidence>
<dbReference type="EMBL" id="LR796941">
    <property type="protein sequence ID" value="CAB4176584.1"/>
    <property type="molecule type" value="Genomic_DNA"/>
</dbReference>
<dbReference type="EMBL" id="LR797371">
    <property type="protein sequence ID" value="CAB4211364.1"/>
    <property type="molecule type" value="Genomic_DNA"/>
</dbReference>
<gene>
    <name evidence="3" type="ORF">UFOVP1076_41</name>
    <name evidence="4" type="ORF">UFOVP1314_24</name>
    <name evidence="5" type="ORF">UFOVP1427_47</name>
    <name evidence="6" type="ORF">UFOVP1523_51</name>
    <name evidence="2" type="ORF">UFOVP991_41</name>
</gene>
<accession>A0A6J5RTS7</accession>
<evidence type="ECO:0000313" key="4">
    <source>
        <dbReference type="EMBL" id="CAB4197727.1"/>
    </source>
</evidence>
<dbReference type="EMBL" id="LR797258">
    <property type="protein sequence ID" value="CAB4197727.1"/>
    <property type="molecule type" value="Genomic_DNA"/>
</dbReference>
<protein>
    <submittedName>
        <fullName evidence="4">Uncharacterized protein</fullName>
    </submittedName>
</protein>
<dbReference type="EMBL" id="LR798456">
    <property type="protein sequence ID" value="CAB5238030.1"/>
    <property type="molecule type" value="Genomic_DNA"/>
</dbReference>
<organism evidence="4">
    <name type="scientific">uncultured Caudovirales phage</name>
    <dbReference type="NCBI Taxonomy" id="2100421"/>
    <lineage>
        <taxon>Viruses</taxon>
        <taxon>Duplodnaviria</taxon>
        <taxon>Heunggongvirae</taxon>
        <taxon>Uroviricota</taxon>
        <taxon>Caudoviricetes</taxon>
        <taxon>Peduoviridae</taxon>
        <taxon>Maltschvirus</taxon>
        <taxon>Maltschvirus maltsch</taxon>
    </lineage>
</organism>
<feature type="compositionally biased region" description="Low complexity" evidence="1">
    <location>
        <begin position="205"/>
        <end position="214"/>
    </location>
</feature>
<evidence type="ECO:0000313" key="5">
    <source>
        <dbReference type="EMBL" id="CAB4211364.1"/>
    </source>
</evidence>
<sequence length="214" mass="22948">MSKFSDISKEYWAKEEAASVASSSSTSSSASGTAVVTPPSTDALIDAFSAAFDTPVIQPVVWPAAVPVNHPIRSLPVHVRLWTGPEWTKFWDLSKPVLLPTAAVGSTEASDIDKEASSDRLHQQFWFVVLISACDSIGKPIFSPMVIDDQQEAFDSGFLKACLLMKQKYSGPAGLLTMNPIYEAALGFNGLLKSPEERDGKNSDTTTSSTSSGE</sequence>
<dbReference type="EMBL" id="LR797025">
    <property type="protein sequence ID" value="CAB4183125.1"/>
    <property type="molecule type" value="Genomic_DNA"/>
</dbReference>
<evidence type="ECO:0000313" key="2">
    <source>
        <dbReference type="EMBL" id="CAB4176584.1"/>
    </source>
</evidence>
<evidence type="ECO:0000313" key="3">
    <source>
        <dbReference type="EMBL" id="CAB4183125.1"/>
    </source>
</evidence>
<evidence type="ECO:0000313" key="6">
    <source>
        <dbReference type="EMBL" id="CAB5238030.1"/>
    </source>
</evidence>
<feature type="region of interest" description="Disordered" evidence="1">
    <location>
        <begin position="193"/>
        <end position="214"/>
    </location>
</feature>